<dbReference type="Gene3D" id="3.20.20.10">
    <property type="entry name" value="Alanine racemase"/>
    <property type="match status" value="1"/>
</dbReference>
<keyword evidence="7" id="KW-1185">Reference proteome</keyword>
<dbReference type="SUPFAM" id="SSF51419">
    <property type="entry name" value="PLP-binding barrel"/>
    <property type="match status" value="1"/>
</dbReference>
<comment type="caution">
    <text evidence="6">The sequence shown here is derived from an EMBL/GenBank/DDBJ whole genome shotgun (WGS) entry which is preliminary data.</text>
</comment>
<keyword evidence="1 2" id="KW-0663">Pyridoxal phosphate</keyword>
<evidence type="ECO:0000256" key="2">
    <source>
        <dbReference type="HAMAP-Rule" id="MF_02087"/>
    </source>
</evidence>
<evidence type="ECO:0000313" key="7">
    <source>
        <dbReference type="Proteomes" id="UP000238042"/>
    </source>
</evidence>
<proteinExistence type="inferred from homology"/>
<dbReference type="PIRSF" id="PIRSF004848">
    <property type="entry name" value="YBL036c_PLPDEIII"/>
    <property type="match status" value="1"/>
</dbReference>
<dbReference type="AlphaFoldDB" id="A0A2S8ACK4"/>
<dbReference type="CDD" id="cd00635">
    <property type="entry name" value="PLPDE_III_YBL036c_like"/>
    <property type="match status" value="1"/>
</dbReference>
<organism evidence="6 7">
    <name type="scientific">Apibacter adventoris</name>
    <dbReference type="NCBI Taxonomy" id="1679466"/>
    <lineage>
        <taxon>Bacteria</taxon>
        <taxon>Pseudomonadati</taxon>
        <taxon>Bacteroidota</taxon>
        <taxon>Flavobacteriia</taxon>
        <taxon>Flavobacteriales</taxon>
        <taxon>Weeksellaceae</taxon>
        <taxon>Apibacter</taxon>
    </lineage>
</organism>
<feature type="domain" description="Alanine racemase N-terminal" evidence="5">
    <location>
        <begin position="18"/>
        <end position="215"/>
    </location>
</feature>
<dbReference type="InterPro" id="IPR011078">
    <property type="entry name" value="PyrdxlP_homeostasis"/>
</dbReference>
<dbReference type="OrthoDB" id="9804072at2"/>
<evidence type="ECO:0000256" key="4">
    <source>
        <dbReference type="RuleBase" id="RU004514"/>
    </source>
</evidence>
<gene>
    <name evidence="6" type="ORF">C4S77_06460</name>
</gene>
<accession>A0A2S8ACK4</accession>
<evidence type="ECO:0000256" key="3">
    <source>
        <dbReference type="PIRSR" id="PIRSR004848-1"/>
    </source>
</evidence>
<dbReference type="HAMAP" id="MF_02087">
    <property type="entry name" value="PLP_homeostasis"/>
    <property type="match status" value="1"/>
</dbReference>
<protein>
    <recommendedName>
        <fullName evidence="2">Pyridoxal phosphate homeostasis protein</fullName>
        <shortName evidence="2">PLP homeostasis protein</shortName>
    </recommendedName>
</protein>
<evidence type="ECO:0000259" key="5">
    <source>
        <dbReference type="Pfam" id="PF01168"/>
    </source>
</evidence>
<dbReference type="EMBL" id="PSZM01000037">
    <property type="protein sequence ID" value="PQL92660.1"/>
    <property type="molecule type" value="Genomic_DNA"/>
</dbReference>
<comment type="similarity">
    <text evidence="2 4">Belongs to the pyridoxal phosphate-binding protein YggS/PROSC family.</text>
</comment>
<evidence type="ECO:0000256" key="1">
    <source>
        <dbReference type="ARBA" id="ARBA00022898"/>
    </source>
</evidence>
<feature type="modified residue" description="N6-(pyridoxal phosphate)lysine" evidence="2 3">
    <location>
        <position position="25"/>
    </location>
</feature>
<dbReference type="PANTHER" id="PTHR10146:SF14">
    <property type="entry name" value="PYRIDOXAL PHOSPHATE HOMEOSTASIS PROTEIN"/>
    <property type="match status" value="1"/>
</dbReference>
<dbReference type="FunFam" id="3.20.20.10:FF:000018">
    <property type="entry name" value="Pyridoxal phosphate homeostasis protein"/>
    <property type="match status" value="1"/>
</dbReference>
<comment type="function">
    <text evidence="2">Pyridoxal 5'-phosphate (PLP)-binding protein, which is involved in PLP homeostasis.</text>
</comment>
<dbReference type="GO" id="GO:0030170">
    <property type="term" value="F:pyridoxal phosphate binding"/>
    <property type="evidence" value="ECO:0007669"/>
    <property type="project" value="UniProtKB-UniRule"/>
</dbReference>
<name>A0A2S8ACK4_9FLAO</name>
<sequence length="220" mass="24961">MPLTNSLDLTLKTLPIGVTLVAVSKTRSVNEILELYNAGQRNFGENKVQELLQKQEVLPKDIQWHLIGHLQKNKVKYIVPFIYMIHSVDSLDLLKVIQKEAEKNNRTISILLEIKIAVEDTKYGLSFEDASFILSEVKSGKFPNIKIKGFMGMASFSDNKEQIKNEFSSLSSFYLQHKEEHNLDTLSMGMSNDYPIAIECGSNMVRIGTKLFGARNYTNI</sequence>
<dbReference type="Proteomes" id="UP000238042">
    <property type="component" value="Unassembled WGS sequence"/>
</dbReference>
<comment type="cofactor">
    <cofactor evidence="3">
        <name>pyridoxal 5'-phosphate</name>
        <dbReference type="ChEBI" id="CHEBI:597326"/>
    </cofactor>
</comment>
<evidence type="ECO:0000313" key="6">
    <source>
        <dbReference type="EMBL" id="PQL92660.1"/>
    </source>
</evidence>
<dbReference type="PANTHER" id="PTHR10146">
    <property type="entry name" value="PROLINE SYNTHETASE CO-TRANSCRIBED BACTERIAL HOMOLOG PROTEIN"/>
    <property type="match status" value="1"/>
</dbReference>
<dbReference type="NCBIfam" id="TIGR00044">
    <property type="entry name" value="YggS family pyridoxal phosphate-dependent enzyme"/>
    <property type="match status" value="1"/>
</dbReference>
<dbReference type="InterPro" id="IPR001608">
    <property type="entry name" value="Ala_racemase_N"/>
</dbReference>
<dbReference type="Pfam" id="PF01168">
    <property type="entry name" value="Ala_racemase_N"/>
    <property type="match status" value="1"/>
</dbReference>
<dbReference type="RefSeq" id="WP_105246871.1">
    <property type="nucleotide sequence ID" value="NZ_PSZM01000037.1"/>
</dbReference>
<dbReference type="InterPro" id="IPR029066">
    <property type="entry name" value="PLP-binding_barrel"/>
</dbReference>
<reference evidence="6 7" key="1">
    <citation type="submission" date="2018-02" db="EMBL/GenBank/DDBJ databases">
        <title>Genome sequences of Apibacter spp., gut symbionts of Asian honey bees.</title>
        <authorList>
            <person name="Kwong W.K."/>
            <person name="Steele M.I."/>
            <person name="Moran N.A."/>
        </authorList>
    </citation>
    <scope>NUCLEOTIDE SEQUENCE [LARGE SCALE GENOMIC DNA]</scope>
    <source>
        <strain evidence="7">wkB301</strain>
    </source>
</reference>